<feature type="coiled-coil region" evidence="1">
    <location>
        <begin position="193"/>
        <end position="243"/>
    </location>
</feature>
<dbReference type="InterPro" id="IPR043128">
    <property type="entry name" value="Rev_trsase/Diguanyl_cyclase"/>
</dbReference>
<dbReference type="Proteomes" id="UP000199230">
    <property type="component" value="Unassembled WGS sequence"/>
</dbReference>
<feature type="domain" description="GGDEF" evidence="3">
    <location>
        <begin position="268"/>
        <end position="395"/>
    </location>
</feature>
<dbReference type="STRING" id="159292.SAMN05192546_10343"/>
<feature type="transmembrane region" description="Helical" evidence="2">
    <location>
        <begin position="93"/>
        <end position="114"/>
    </location>
</feature>
<sequence>MDYYHTANRFLWLYSLSVSFSILIMAINFPYQHKRERLLGAIFAIPFSGYLLSGLLLTPGLQIDQIYWLAEFLMLIGVMMVYLDLLSEKTNPIALMVTAAVMTGILFLSINKFATEFLRWINYRTALWFFWIPGFVIFAKIRQSKDAFYQFHYGLLMIVLAYTVQFFRGSLYVPEVSMILKIVGYSLLLIHFSGTMEKEIKMLQRSADNYQRRLQKTADNAAKRKENELIRSHQAVLENAKKDGLTGAFNRISIMDFIDEQIKQNDGTSFSVLMFDIDKFKRINDNLGHVKGDIALKTLASITQGVIREYDYLGRYGGDEFIVLLPKLNLAESRLVAERLLEKIRKTKEPHFTISIGIAVFPEDGETVLELIQIADKGLYKSKEKGGNDVSHHEVF</sequence>
<dbReference type="InterPro" id="IPR050469">
    <property type="entry name" value="Diguanylate_Cyclase"/>
</dbReference>
<dbReference type="EMBL" id="FNPV01000003">
    <property type="protein sequence ID" value="SDY58847.1"/>
    <property type="molecule type" value="Genomic_DNA"/>
</dbReference>
<dbReference type="OrthoDB" id="9805474at2"/>
<dbReference type="InterPro" id="IPR000160">
    <property type="entry name" value="GGDEF_dom"/>
</dbReference>
<dbReference type="PANTHER" id="PTHR45138:SF9">
    <property type="entry name" value="DIGUANYLATE CYCLASE DGCM-RELATED"/>
    <property type="match status" value="1"/>
</dbReference>
<dbReference type="AlphaFoldDB" id="A0A1H3L2W0"/>
<evidence type="ECO:0000259" key="3">
    <source>
        <dbReference type="PROSITE" id="PS50887"/>
    </source>
</evidence>
<reference evidence="4 5" key="1">
    <citation type="submission" date="2016-10" db="EMBL/GenBank/DDBJ databases">
        <authorList>
            <person name="de Groot N.N."/>
        </authorList>
    </citation>
    <scope>NUCLEOTIDE SEQUENCE [LARGE SCALE GENOMIC DNA]</scope>
    <source>
        <strain evidence="4 5">APO</strain>
    </source>
</reference>
<protein>
    <submittedName>
        <fullName evidence="4">Diguanylate cyclase (GGDEF) domain-containing protein</fullName>
    </submittedName>
</protein>
<dbReference type="CDD" id="cd01949">
    <property type="entry name" value="GGDEF"/>
    <property type="match status" value="1"/>
</dbReference>
<evidence type="ECO:0000256" key="2">
    <source>
        <dbReference type="SAM" id="Phobius"/>
    </source>
</evidence>
<dbReference type="NCBIfam" id="TIGR00254">
    <property type="entry name" value="GGDEF"/>
    <property type="match status" value="1"/>
</dbReference>
<feature type="transmembrane region" description="Helical" evidence="2">
    <location>
        <begin position="38"/>
        <end position="60"/>
    </location>
</feature>
<keyword evidence="5" id="KW-1185">Reference proteome</keyword>
<dbReference type="RefSeq" id="WP_093311602.1">
    <property type="nucleotide sequence ID" value="NZ_FNPV01000003.1"/>
</dbReference>
<feature type="transmembrane region" description="Helical" evidence="2">
    <location>
        <begin position="120"/>
        <end position="139"/>
    </location>
</feature>
<organism evidence="4 5">
    <name type="scientific">Tindallia californiensis</name>
    <dbReference type="NCBI Taxonomy" id="159292"/>
    <lineage>
        <taxon>Bacteria</taxon>
        <taxon>Bacillati</taxon>
        <taxon>Bacillota</taxon>
        <taxon>Clostridia</taxon>
        <taxon>Peptostreptococcales</taxon>
        <taxon>Tindalliaceae</taxon>
        <taxon>Tindallia</taxon>
    </lineage>
</organism>
<accession>A0A1H3L2W0</accession>
<dbReference type="InterPro" id="IPR029787">
    <property type="entry name" value="Nucleotide_cyclase"/>
</dbReference>
<keyword evidence="2" id="KW-1133">Transmembrane helix</keyword>
<proteinExistence type="predicted"/>
<dbReference type="Gene3D" id="3.30.70.270">
    <property type="match status" value="1"/>
</dbReference>
<dbReference type="SMART" id="SM00267">
    <property type="entry name" value="GGDEF"/>
    <property type="match status" value="1"/>
</dbReference>
<dbReference type="GO" id="GO:0052621">
    <property type="term" value="F:diguanylate cyclase activity"/>
    <property type="evidence" value="ECO:0007669"/>
    <property type="project" value="TreeGrafter"/>
</dbReference>
<evidence type="ECO:0000313" key="5">
    <source>
        <dbReference type="Proteomes" id="UP000199230"/>
    </source>
</evidence>
<gene>
    <name evidence="4" type="ORF">SAMN05192546_10343</name>
</gene>
<feature type="transmembrane region" description="Helical" evidence="2">
    <location>
        <begin position="151"/>
        <end position="172"/>
    </location>
</feature>
<evidence type="ECO:0000256" key="1">
    <source>
        <dbReference type="SAM" id="Coils"/>
    </source>
</evidence>
<dbReference type="PROSITE" id="PS50887">
    <property type="entry name" value="GGDEF"/>
    <property type="match status" value="1"/>
</dbReference>
<feature type="transmembrane region" description="Helical" evidence="2">
    <location>
        <begin position="12"/>
        <end position="31"/>
    </location>
</feature>
<dbReference type="FunFam" id="3.30.70.270:FF:000001">
    <property type="entry name" value="Diguanylate cyclase domain protein"/>
    <property type="match status" value="1"/>
</dbReference>
<keyword evidence="1" id="KW-0175">Coiled coil</keyword>
<dbReference type="PANTHER" id="PTHR45138">
    <property type="entry name" value="REGULATORY COMPONENTS OF SENSORY TRANSDUCTION SYSTEM"/>
    <property type="match status" value="1"/>
</dbReference>
<feature type="transmembrane region" description="Helical" evidence="2">
    <location>
        <begin position="66"/>
        <end position="86"/>
    </location>
</feature>
<dbReference type="Pfam" id="PF00990">
    <property type="entry name" value="GGDEF"/>
    <property type="match status" value="1"/>
</dbReference>
<keyword evidence="2" id="KW-0812">Transmembrane</keyword>
<dbReference type="SUPFAM" id="SSF55073">
    <property type="entry name" value="Nucleotide cyclase"/>
    <property type="match status" value="1"/>
</dbReference>
<keyword evidence="2" id="KW-0472">Membrane</keyword>
<evidence type="ECO:0000313" key="4">
    <source>
        <dbReference type="EMBL" id="SDY58847.1"/>
    </source>
</evidence>
<name>A0A1H3L2W0_9FIRM</name>